<dbReference type="EC" id="7.1.1.-" evidence="2"/>
<dbReference type="Pfam" id="PF00499">
    <property type="entry name" value="Oxidored_q3"/>
    <property type="match status" value="1"/>
</dbReference>
<dbReference type="AlphaFoldDB" id="A0A4R3KRR6"/>
<keyword evidence="2" id="KW-1003">Cell membrane</keyword>
<evidence type="ECO:0000313" key="3">
    <source>
        <dbReference type="EMBL" id="TCS87207.1"/>
    </source>
</evidence>
<comment type="function">
    <text evidence="2">NDH-1 shuttles electrons from NADH, via FMN and iron-sulfur (Fe-S) centers, to quinones in the respiratory chain. Couples the redox reaction to proton translocation (for every two electrons transferred, four hydrogen ions are translocated across the cytoplasmic membrane), and thus conserves the redox energy in a proton gradient.</text>
</comment>
<keyword evidence="2" id="KW-1133">Transmembrane helix</keyword>
<dbReference type="InterPro" id="IPR001457">
    <property type="entry name" value="NADH_UbQ/plastoQ_OxRdtase_su6"/>
</dbReference>
<feature type="transmembrane region" description="Helical" evidence="2">
    <location>
        <begin position="84"/>
        <end position="105"/>
    </location>
</feature>
<comment type="caution">
    <text evidence="2">Lacks conserved residue(s) required for the propagation of feature annotation.</text>
</comment>
<comment type="similarity">
    <text evidence="1 2">Belongs to the complex I subunit 6 family.</text>
</comment>
<protein>
    <recommendedName>
        <fullName evidence="2">NADH-quinone oxidoreductase subunit J</fullName>
        <ecNumber evidence="2">7.1.1.-</ecNumber>
    </recommendedName>
</protein>
<dbReference type="GO" id="GO:0048038">
    <property type="term" value="F:quinone binding"/>
    <property type="evidence" value="ECO:0007669"/>
    <property type="project" value="UniProtKB-UniRule"/>
</dbReference>
<feature type="transmembrane region" description="Helical" evidence="2">
    <location>
        <begin position="41"/>
        <end position="63"/>
    </location>
</feature>
<sequence>MLSAALYVAVSRDIARAIFCFFGVLFALAGLYIFALADFVAVTQILVYAGGVVVLMIFALMLTDKQLLEVIRKEEKTGPRLFRARSLPSILLALGVLAVLLQVAVTVDWSGLQWLNEASAAGNRVTGKENMVENVGINLMTRYLLPFEVISVLLLAALIGAAYLARGRK</sequence>
<dbReference type="InterPro" id="IPR042106">
    <property type="entry name" value="Nuo/plastoQ_OxRdtase_6_NuoJ"/>
</dbReference>
<feature type="transmembrane region" description="Helical" evidence="2">
    <location>
        <begin position="143"/>
        <end position="165"/>
    </location>
</feature>
<organism evidence="3 4">
    <name type="scientific">Anseongella ginsenosidimutans</name>
    <dbReference type="NCBI Taxonomy" id="496056"/>
    <lineage>
        <taxon>Bacteria</taxon>
        <taxon>Pseudomonadati</taxon>
        <taxon>Bacteroidota</taxon>
        <taxon>Sphingobacteriia</taxon>
        <taxon>Sphingobacteriales</taxon>
        <taxon>Sphingobacteriaceae</taxon>
        <taxon>Anseongella</taxon>
    </lineage>
</organism>
<keyword evidence="2" id="KW-0472">Membrane</keyword>
<dbReference type="Proteomes" id="UP000295807">
    <property type="component" value="Unassembled WGS sequence"/>
</dbReference>
<dbReference type="GO" id="GO:0005886">
    <property type="term" value="C:plasma membrane"/>
    <property type="evidence" value="ECO:0007669"/>
    <property type="project" value="UniProtKB-SubCell"/>
</dbReference>
<evidence type="ECO:0000313" key="4">
    <source>
        <dbReference type="Proteomes" id="UP000295807"/>
    </source>
</evidence>
<proteinExistence type="inferred from homology"/>
<keyword evidence="2" id="KW-0874">Quinone</keyword>
<evidence type="ECO:0000256" key="2">
    <source>
        <dbReference type="RuleBase" id="RU004429"/>
    </source>
</evidence>
<feature type="transmembrane region" description="Helical" evidence="2">
    <location>
        <begin position="14"/>
        <end position="35"/>
    </location>
</feature>
<comment type="catalytic activity">
    <reaction evidence="2">
        <text>a quinone + NADH + 5 H(+)(in) = a quinol + NAD(+) + 4 H(+)(out)</text>
        <dbReference type="Rhea" id="RHEA:57888"/>
        <dbReference type="ChEBI" id="CHEBI:15378"/>
        <dbReference type="ChEBI" id="CHEBI:24646"/>
        <dbReference type="ChEBI" id="CHEBI:57540"/>
        <dbReference type="ChEBI" id="CHEBI:57945"/>
        <dbReference type="ChEBI" id="CHEBI:132124"/>
    </reaction>
</comment>
<dbReference type="PANTHER" id="PTHR33269:SF17">
    <property type="entry name" value="NADH-UBIQUINONE OXIDOREDUCTASE CHAIN 6"/>
    <property type="match status" value="1"/>
</dbReference>
<comment type="subcellular location">
    <subcellularLocation>
        <location evidence="2">Cell membrane</location>
        <topology evidence="2">Multi-pass membrane protein</topology>
    </subcellularLocation>
</comment>
<gene>
    <name evidence="3" type="ORF">EDD80_10519</name>
</gene>
<dbReference type="Gene3D" id="1.20.120.1200">
    <property type="entry name" value="NADH-ubiquinone/plastoquinone oxidoreductase chain 6, subunit NuoJ"/>
    <property type="match status" value="1"/>
</dbReference>
<name>A0A4R3KRR6_9SPHI</name>
<comment type="caution">
    <text evidence="3">The sequence shown here is derived from an EMBL/GenBank/DDBJ whole genome shotgun (WGS) entry which is preliminary data.</text>
</comment>
<dbReference type="PANTHER" id="PTHR33269">
    <property type="entry name" value="NADH-UBIQUINONE OXIDOREDUCTASE CHAIN 6"/>
    <property type="match status" value="1"/>
</dbReference>
<keyword evidence="4" id="KW-1185">Reference proteome</keyword>
<accession>A0A4R3KRR6</accession>
<reference evidence="3 4" key="1">
    <citation type="submission" date="2019-03" db="EMBL/GenBank/DDBJ databases">
        <title>Genomic Encyclopedia of Type Strains, Phase IV (KMG-IV): sequencing the most valuable type-strain genomes for metagenomic binning, comparative biology and taxonomic classification.</title>
        <authorList>
            <person name="Goeker M."/>
        </authorList>
    </citation>
    <scope>NUCLEOTIDE SEQUENCE [LARGE SCALE GENOMIC DNA]</scope>
    <source>
        <strain evidence="3 4">DSM 21100</strain>
    </source>
</reference>
<evidence type="ECO:0000256" key="1">
    <source>
        <dbReference type="ARBA" id="ARBA00005698"/>
    </source>
</evidence>
<dbReference type="GO" id="GO:0008137">
    <property type="term" value="F:NADH dehydrogenase (ubiquinone) activity"/>
    <property type="evidence" value="ECO:0007669"/>
    <property type="project" value="UniProtKB-UniRule"/>
</dbReference>
<keyword evidence="2" id="KW-0812">Transmembrane</keyword>
<dbReference type="EMBL" id="SMAD01000005">
    <property type="protein sequence ID" value="TCS87207.1"/>
    <property type="molecule type" value="Genomic_DNA"/>
</dbReference>
<keyword evidence="2" id="KW-0520">NAD</keyword>